<evidence type="ECO:0000259" key="2">
    <source>
        <dbReference type="Pfam" id="PF07484"/>
    </source>
</evidence>
<dbReference type="AlphaFoldDB" id="A0A1I3H330"/>
<dbReference type="EMBL" id="FOQT01000003">
    <property type="protein sequence ID" value="SFI29972.1"/>
    <property type="molecule type" value="Genomic_DNA"/>
</dbReference>
<keyword evidence="1" id="KW-0732">Signal</keyword>
<feature type="chain" id="PRO_5011652895" evidence="1">
    <location>
        <begin position="22"/>
        <end position="194"/>
    </location>
</feature>
<dbReference type="SUPFAM" id="SSF88874">
    <property type="entry name" value="Receptor-binding domain of short tail fibre protein gp12"/>
    <property type="match status" value="1"/>
</dbReference>
<dbReference type="Proteomes" id="UP000198931">
    <property type="component" value="Unassembled WGS sequence"/>
</dbReference>
<keyword evidence="4" id="KW-1185">Reference proteome</keyword>
<dbReference type="Pfam" id="PF07484">
    <property type="entry name" value="Collar"/>
    <property type="match status" value="1"/>
</dbReference>
<dbReference type="Gene3D" id="3.90.1340.10">
    <property type="entry name" value="Phage tail collar domain"/>
    <property type="match status" value="1"/>
</dbReference>
<accession>A0A1I3H330</accession>
<feature type="signal peptide" evidence="1">
    <location>
        <begin position="1"/>
        <end position="21"/>
    </location>
</feature>
<organism evidence="3 4">
    <name type="scientific">Halpernia frigidisoli</name>
    <dbReference type="NCBI Taxonomy" id="1125876"/>
    <lineage>
        <taxon>Bacteria</taxon>
        <taxon>Pseudomonadati</taxon>
        <taxon>Bacteroidota</taxon>
        <taxon>Flavobacteriia</taxon>
        <taxon>Flavobacteriales</taxon>
        <taxon>Weeksellaceae</taxon>
        <taxon>Chryseobacterium group</taxon>
        <taxon>Halpernia</taxon>
    </lineage>
</organism>
<protein>
    <submittedName>
        <fullName evidence="3">Microcystin-dependent protein</fullName>
    </submittedName>
</protein>
<feature type="domain" description="Phage tail collar" evidence="2">
    <location>
        <begin position="27"/>
        <end position="82"/>
    </location>
</feature>
<reference evidence="3 4" key="1">
    <citation type="submission" date="2016-10" db="EMBL/GenBank/DDBJ databases">
        <authorList>
            <person name="de Groot N.N."/>
        </authorList>
    </citation>
    <scope>NUCLEOTIDE SEQUENCE [LARGE SCALE GENOMIC DNA]</scope>
    <source>
        <strain evidence="3 4">DSM 26000</strain>
    </source>
</reference>
<dbReference type="InterPro" id="IPR037053">
    <property type="entry name" value="Phage_tail_collar_dom_sf"/>
</dbReference>
<gene>
    <name evidence="3" type="ORF">SAMN05443292_2157</name>
</gene>
<evidence type="ECO:0000313" key="3">
    <source>
        <dbReference type="EMBL" id="SFI29972.1"/>
    </source>
</evidence>
<sequence>MKKLILFLVLALSLSNLKAQAYEQMLGQIIYVPYNFAPQGWLDCNGQILQISEYDALFSLIGTTYGGDGQITFALPDTRGRVMIHNGQSQSTGTIYSLGQKGGSESVTLAGTQMPAHTHVVAAVTATGNSAAATGNLPANTKTLDQEYSDTVANTTMKSTMLSETGGNQPHENRPPFMALKCIIATQGIYPSRP</sequence>
<name>A0A1I3H330_9FLAO</name>
<evidence type="ECO:0000313" key="4">
    <source>
        <dbReference type="Proteomes" id="UP000198931"/>
    </source>
</evidence>
<dbReference type="InterPro" id="IPR011083">
    <property type="entry name" value="Phage_tail_collar_dom"/>
</dbReference>
<dbReference type="STRING" id="1125876.SAMN05443292_2157"/>
<dbReference type="OrthoDB" id="9810174at2"/>
<evidence type="ECO:0000256" key="1">
    <source>
        <dbReference type="SAM" id="SignalP"/>
    </source>
</evidence>
<proteinExistence type="predicted"/>